<sequence>MAKIKDRITLGIISSLIATVPATIMDLFANKTGLSDYYYNHASTLFIKRSKSNTLRGKIVSALVNNITNCTTGVATSYVLSATGRDKPILKGIGVYALSWLSLNGLLYKEVLDTKARRAHTPIFSFFIHTVAGSICGYCVSKMGDDSLFPDSKINSKTKLPLVGSNSCNKATADIPSLDVKTN</sequence>
<proteinExistence type="predicted"/>
<dbReference type="PATRIC" id="fig|768706.3.peg.2750"/>
<organism evidence="1 2">
    <name type="scientific">Desulfosporosinus orientis (strain ATCC 19365 / DSM 765 / NCIMB 8382 / VKM B-1628 / Singapore I)</name>
    <name type="common">Desulfotomaculum orientis</name>
    <dbReference type="NCBI Taxonomy" id="768706"/>
    <lineage>
        <taxon>Bacteria</taxon>
        <taxon>Bacillati</taxon>
        <taxon>Bacillota</taxon>
        <taxon>Clostridia</taxon>
        <taxon>Eubacteriales</taxon>
        <taxon>Desulfitobacteriaceae</taxon>
        <taxon>Desulfosporosinus</taxon>
    </lineage>
</organism>
<name>G7WBE8_DESOD</name>
<dbReference type="OrthoDB" id="1797193at2"/>
<dbReference type="EMBL" id="CP003108">
    <property type="protein sequence ID" value="AET68277.1"/>
    <property type="molecule type" value="Genomic_DNA"/>
</dbReference>
<keyword evidence="2" id="KW-1185">Reference proteome</keyword>
<dbReference type="HOGENOM" id="CLU_122311_1_0_9"/>
<dbReference type="AlphaFoldDB" id="G7WBE8"/>
<evidence type="ECO:0000313" key="2">
    <source>
        <dbReference type="Proteomes" id="UP000006346"/>
    </source>
</evidence>
<gene>
    <name evidence="1" type="ordered locus">Desor_2736</name>
</gene>
<evidence type="ECO:0000313" key="1">
    <source>
        <dbReference type="EMBL" id="AET68277.1"/>
    </source>
</evidence>
<dbReference type="KEGG" id="dor:Desor_2736"/>
<dbReference type="Proteomes" id="UP000006346">
    <property type="component" value="Chromosome"/>
</dbReference>
<reference evidence="2" key="1">
    <citation type="submission" date="2011-11" db="EMBL/GenBank/DDBJ databases">
        <title>Complete sequence of Desulfosporosinus orientis DSM 765.</title>
        <authorList>
            <person name="Lucas S."/>
            <person name="Han J."/>
            <person name="Lapidus A."/>
            <person name="Cheng J.-F."/>
            <person name="Goodwin L."/>
            <person name="Pitluck S."/>
            <person name="Peters L."/>
            <person name="Ovchinnikova G."/>
            <person name="Teshima H."/>
            <person name="Detter J.C."/>
            <person name="Han C."/>
            <person name="Tapia R."/>
            <person name="Land M."/>
            <person name="Hauser L."/>
            <person name="Kyrpides N."/>
            <person name="Ivanova N."/>
            <person name="Pagani I."/>
            <person name="Pester M."/>
            <person name="Spring S."/>
            <person name="Ollivier B."/>
            <person name="Rattei T."/>
            <person name="Klenk H.-P."/>
            <person name="Wagner M."/>
            <person name="Loy A."/>
            <person name="Woyke T."/>
        </authorList>
    </citation>
    <scope>NUCLEOTIDE SEQUENCE [LARGE SCALE GENOMIC DNA]</scope>
    <source>
        <strain evidence="2">ATCC 19365 / DSM 765 / NCIMB 8382 / VKM B-1628</strain>
    </source>
</reference>
<protein>
    <submittedName>
        <fullName evidence="1">Uncharacterized protein</fullName>
    </submittedName>
</protein>
<accession>G7WBE8</accession>
<reference evidence="1 2" key="2">
    <citation type="journal article" date="2012" name="J. Bacteriol.">
        <title>Complete genome sequences of Desulfosporosinus orientis DSM765T, Desulfosporosinus youngiae DSM17734T, Desulfosporosinus meridiei DSM13257T, and Desulfosporosinus acidiphilus DSM22704T.</title>
        <authorList>
            <person name="Pester M."/>
            <person name="Brambilla E."/>
            <person name="Alazard D."/>
            <person name="Rattei T."/>
            <person name="Weinmaier T."/>
            <person name="Han J."/>
            <person name="Lucas S."/>
            <person name="Lapidus A."/>
            <person name="Cheng J.F."/>
            <person name="Goodwin L."/>
            <person name="Pitluck S."/>
            <person name="Peters L."/>
            <person name="Ovchinnikova G."/>
            <person name="Teshima H."/>
            <person name="Detter J.C."/>
            <person name="Han C.S."/>
            <person name="Tapia R."/>
            <person name="Land M.L."/>
            <person name="Hauser L."/>
            <person name="Kyrpides N.C."/>
            <person name="Ivanova N.N."/>
            <person name="Pagani I."/>
            <person name="Huntmann M."/>
            <person name="Wei C.L."/>
            <person name="Davenport K.W."/>
            <person name="Daligault H."/>
            <person name="Chain P.S."/>
            <person name="Chen A."/>
            <person name="Mavromatis K."/>
            <person name="Markowitz V."/>
            <person name="Szeto E."/>
            <person name="Mikhailova N."/>
            <person name="Pati A."/>
            <person name="Wagner M."/>
            <person name="Woyke T."/>
            <person name="Ollivier B."/>
            <person name="Klenk H.P."/>
            <person name="Spring S."/>
            <person name="Loy A."/>
        </authorList>
    </citation>
    <scope>NUCLEOTIDE SEQUENCE [LARGE SCALE GENOMIC DNA]</scope>
    <source>
        <strain evidence="2">ATCC 19365 / DSM 765 / NCIMB 8382 / VKM B-1628</strain>
    </source>
</reference>
<dbReference type="RefSeq" id="WP_014185085.1">
    <property type="nucleotide sequence ID" value="NC_016584.1"/>
</dbReference>